<dbReference type="Proteomes" id="UP001055879">
    <property type="component" value="Linkage Group LG14"/>
</dbReference>
<comment type="caution">
    <text evidence="1">The sequence shown here is derived from an EMBL/GenBank/DDBJ whole genome shotgun (WGS) entry which is preliminary data.</text>
</comment>
<organism evidence="1 2">
    <name type="scientific">Arctium lappa</name>
    <name type="common">Greater burdock</name>
    <name type="synonym">Lappa major</name>
    <dbReference type="NCBI Taxonomy" id="4217"/>
    <lineage>
        <taxon>Eukaryota</taxon>
        <taxon>Viridiplantae</taxon>
        <taxon>Streptophyta</taxon>
        <taxon>Embryophyta</taxon>
        <taxon>Tracheophyta</taxon>
        <taxon>Spermatophyta</taxon>
        <taxon>Magnoliopsida</taxon>
        <taxon>eudicotyledons</taxon>
        <taxon>Gunneridae</taxon>
        <taxon>Pentapetalae</taxon>
        <taxon>asterids</taxon>
        <taxon>campanulids</taxon>
        <taxon>Asterales</taxon>
        <taxon>Asteraceae</taxon>
        <taxon>Carduoideae</taxon>
        <taxon>Cardueae</taxon>
        <taxon>Arctiinae</taxon>
        <taxon>Arctium</taxon>
    </lineage>
</organism>
<dbReference type="EMBL" id="CM042060">
    <property type="protein sequence ID" value="KAI3678512.1"/>
    <property type="molecule type" value="Genomic_DNA"/>
</dbReference>
<sequence length="202" mass="22799">MTTKFTKLEKFEGVDFRRSQKKMHFLLTTLKVVYVLSTPMPAVMEDETVISESEIFINIGSWVKSETRTKVVLISRSQSLIQKNQRLSKSNRSMSERVTRSRSIVNPELEPDNEVIAEERMTDVNPTAIQGKSRGRPKGKTVQKAATQVRVSNVGTRGGKTSRGIRQNENVEVRIEQETSNQESSTSVRGQKQTGNRGRGRT</sequence>
<protein>
    <submittedName>
        <fullName evidence="1">Uncharacterized protein</fullName>
    </submittedName>
</protein>
<proteinExistence type="predicted"/>
<gene>
    <name evidence="1" type="ORF">L6452_37807</name>
</gene>
<keyword evidence="2" id="KW-1185">Reference proteome</keyword>
<accession>A0ACB8Y400</accession>
<evidence type="ECO:0000313" key="2">
    <source>
        <dbReference type="Proteomes" id="UP001055879"/>
    </source>
</evidence>
<reference evidence="1 2" key="2">
    <citation type="journal article" date="2022" name="Mol. Ecol. Resour.">
        <title>The genomes of chicory, endive, great burdock and yacon provide insights into Asteraceae paleo-polyploidization history and plant inulin production.</title>
        <authorList>
            <person name="Fan W."/>
            <person name="Wang S."/>
            <person name="Wang H."/>
            <person name="Wang A."/>
            <person name="Jiang F."/>
            <person name="Liu H."/>
            <person name="Zhao H."/>
            <person name="Xu D."/>
            <person name="Zhang Y."/>
        </authorList>
    </citation>
    <scope>NUCLEOTIDE SEQUENCE [LARGE SCALE GENOMIC DNA]</scope>
    <source>
        <strain evidence="2">cv. Niubang</strain>
    </source>
</reference>
<reference evidence="2" key="1">
    <citation type="journal article" date="2022" name="Mol. Ecol. Resour.">
        <title>The genomes of chicory, endive, great burdock and yacon provide insights into Asteraceae palaeo-polyploidization history and plant inulin production.</title>
        <authorList>
            <person name="Fan W."/>
            <person name="Wang S."/>
            <person name="Wang H."/>
            <person name="Wang A."/>
            <person name="Jiang F."/>
            <person name="Liu H."/>
            <person name="Zhao H."/>
            <person name="Xu D."/>
            <person name="Zhang Y."/>
        </authorList>
    </citation>
    <scope>NUCLEOTIDE SEQUENCE [LARGE SCALE GENOMIC DNA]</scope>
    <source>
        <strain evidence="2">cv. Niubang</strain>
    </source>
</reference>
<name>A0ACB8Y400_ARCLA</name>
<evidence type="ECO:0000313" key="1">
    <source>
        <dbReference type="EMBL" id="KAI3678512.1"/>
    </source>
</evidence>